<accession>A0A9X1TIV6</accession>
<sequence length="60" mass="7195">MSRTSYLLFGQKGRGYGYNNVELAIDKLEKHVFNYTREIDFFNYNPYEITPYTLEKDLCD</sequence>
<comment type="caution">
    <text evidence="1">The sequence shown here is derived from an EMBL/GenBank/DDBJ whole genome shotgun (WGS) entry which is preliminary data.</text>
</comment>
<protein>
    <submittedName>
        <fullName evidence="1">Uncharacterized protein</fullName>
    </submittedName>
</protein>
<name>A0A9X1TIV6_9BACT</name>
<reference evidence="1" key="1">
    <citation type="submission" date="2021-12" db="EMBL/GenBank/DDBJ databases">
        <title>Novel species in genus Dyadobacter.</title>
        <authorList>
            <person name="Ma C."/>
        </authorList>
    </citation>
    <scope>NUCLEOTIDE SEQUENCE</scope>
    <source>
        <strain evidence="1">LJ419</strain>
    </source>
</reference>
<proteinExistence type="predicted"/>
<dbReference type="EMBL" id="JAJTTC010000017">
    <property type="protein sequence ID" value="MCF0065859.1"/>
    <property type="molecule type" value="Genomic_DNA"/>
</dbReference>
<organism evidence="1 2">
    <name type="scientific">Dyadobacter chenwenxiniae</name>
    <dbReference type="NCBI Taxonomy" id="2906456"/>
    <lineage>
        <taxon>Bacteria</taxon>
        <taxon>Pseudomonadati</taxon>
        <taxon>Bacteroidota</taxon>
        <taxon>Cytophagia</taxon>
        <taxon>Cytophagales</taxon>
        <taxon>Spirosomataceae</taxon>
        <taxon>Dyadobacter</taxon>
    </lineage>
</organism>
<dbReference type="Proteomes" id="UP001139000">
    <property type="component" value="Unassembled WGS sequence"/>
</dbReference>
<evidence type="ECO:0000313" key="1">
    <source>
        <dbReference type="EMBL" id="MCF0065859.1"/>
    </source>
</evidence>
<dbReference type="RefSeq" id="WP_234658918.1">
    <property type="nucleotide sequence ID" value="NZ_CP094997.1"/>
</dbReference>
<keyword evidence="2" id="KW-1185">Reference proteome</keyword>
<dbReference type="AlphaFoldDB" id="A0A9X1TIV6"/>
<gene>
    <name evidence="1" type="ORF">LXM26_30390</name>
</gene>
<evidence type="ECO:0000313" key="2">
    <source>
        <dbReference type="Proteomes" id="UP001139000"/>
    </source>
</evidence>